<proteinExistence type="predicted"/>
<protein>
    <submittedName>
        <fullName evidence="1">Uncharacterized protein</fullName>
    </submittedName>
</protein>
<reference evidence="1" key="1">
    <citation type="submission" date="2018-02" db="EMBL/GenBank/DDBJ databases">
        <authorList>
            <person name="Cohen D.B."/>
            <person name="Kent A.D."/>
        </authorList>
    </citation>
    <scope>NUCLEOTIDE SEQUENCE</scope>
</reference>
<evidence type="ECO:0000313" key="1">
    <source>
        <dbReference type="EMBL" id="SPD30619.1"/>
    </source>
</evidence>
<sequence>MTTSLTKIDQHQRFHLCQHMILDAAIIPRCNPPKIEDPPPDYDLYFDDGDLEVSTSMHVKETIQESDAHQVFDASPKGVLLDMEEFMERNSIQQDSRESRMRRGNNGHDIRLAETAGVRQQWSRLGCGFATSSMTTVVAVVAIG</sequence>
<dbReference type="EMBL" id="OIVN01006326">
    <property type="protein sequence ID" value="SPD30619.1"/>
    <property type="molecule type" value="Genomic_DNA"/>
</dbReference>
<name>A0A2N9J2F3_FAGSY</name>
<dbReference type="AlphaFoldDB" id="A0A2N9J2F3"/>
<organism evidence="1">
    <name type="scientific">Fagus sylvatica</name>
    <name type="common">Beechnut</name>
    <dbReference type="NCBI Taxonomy" id="28930"/>
    <lineage>
        <taxon>Eukaryota</taxon>
        <taxon>Viridiplantae</taxon>
        <taxon>Streptophyta</taxon>
        <taxon>Embryophyta</taxon>
        <taxon>Tracheophyta</taxon>
        <taxon>Spermatophyta</taxon>
        <taxon>Magnoliopsida</taxon>
        <taxon>eudicotyledons</taxon>
        <taxon>Gunneridae</taxon>
        <taxon>Pentapetalae</taxon>
        <taxon>rosids</taxon>
        <taxon>fabids</taxon>
        <taxon>Fagales</taxon>
        <taxon>Fagaceae</taxon>
        <taxon>Fagus</taxon>
    </lineage>
</organism>
<gene>
    <name evidence="1" type="ORF">FSB_LOCUS58501</name>
</gene>
<accession>A0A2N9J2F3</accession>